<feature type="signal peptide" evidence="1">
    <location>
        <begin position="1"/>
        <end position="21"/>
    </location>
</feature>
<evidence type="ECO:0000313" key="2">
    <source>
        <dbReference type="EMBL" id="RDE22771.1"/>
    </source>
</evidence>
<dbReference type="Pfam" id="PF03928">
    <property type="entry name" value="HbpS-like"/>
    <property type="match status" value="1"/>
</dbReference>
<dbReference type="AlphaFoldDB" id="A0A369WMP9"/>
<dbReference type="PANTHER" id="PTHR34309:SF10">
    <property type="entry name" value="SLR1406 PROTEIN"/>
    <property type="match status" value="1"/>
</dbReference>
<keyword evidence="3" id="KW-1185">Reference proteome</keyword>
<evidence type="ECO:0000256" key="1">
    <source>
        <dbReference type="SAM" id="SignalP"/>
    </source>
</evidence>
<gene>
    <name evidence="2" type="ORF">DV711_09345</name>
</gene>
<dbReference type="Gene3D" id="3.30.450.150">
    <property type="entry name" value="Haem-degrading domain"/>
    <property type="match status" value="1"/>
</dbReference>
<dbReference type="RefSeq" id="WP_114695403.1">
    <property type="nucleotide sequence ID" value="NZ_QQOH01000002.1"/>
</dbReference>
<accession>A0A369WMP9</accession>
<dbReference type="InterPro" id="IPR052517">
    <property type="entry name" value="GlcG_carb_metab_protein"/>
</dbReference>
<name>A0A369WMP9_9GAMM</name>
<sequence length="161" mass="16444">MNKIRTLLAAAALTSPLSVQAAELPTQSYLPLSTAQQLANEALAACAKDGYNVSVAVVDASGVTRTLIRADKAGPHTLESSRKKAFTSASMGRPTADFAALIEKKPMVAGLRDMDPNILILGGGLPLKLNGEKLGGIGVGGAPGGHLDQACAQAAIDKVLK</sequence>
<reference evidence="2 3" key="1">
    <citation type="submission" date="2018-07" db="EMBL/GenBank/DDBJ databases">
        <title>Motiliproteus coralliicola sp. nov., a bacterium isolated from Coral.</title>
        <authorList>
            <person name="Wang G."/>
        </authorList>
    </citation>
    <scope>NUCLEOTIDE SEQUENCE [LARGE SCALE GENOMIC DNA]</scope>
    <source>
        <strain evidence="2 3">C34</strain>
    </source>
</reference>
<dbReference type="InterPro" id="IPR005624">
    <property type="entry name" value="PduO/GlcC-like"/>
</dbReference>
<dbReference type="InterPro" id="IPR038084">
    <property type="entry name" value="PduO/GlcC-like_sf"/>
</dbReference>
<feature type="chain" id="PRO_5016729236" evidence="1">
    <location>
        <begin position="22"/>
        <end position="161"/>
    </location>
</feature>
<dbReference type="OrthoDB" id="7020894at2"/>
<protein>
    <submittedName>
        <fullName evidence="2">Heme-binding protein</fullName>
    </submittedName>
</protein>
<proteinExistence type="predicted"/>
<dbReference type="EMBL" id="QQOH01000002">
    <property type="protein sequence ID" value="RDE22771.1"/>
    <property type="molecule type" value="Genomic_DNA"/>
</dbReference>
<organism evidence="2 3">
    <name type="scientific">Motiliproteus coralliicola</name>
    <dbReference type="NCBI Taxonomy" id="2283196"/>
    <lineage>
        <taxon>Bacteria</taxon>
        <taxon>Pseudomonadati</taxon>
        <taxon>Pseudomonadota</taxon>
        <taxon>Gammaproteobacteria</taxon>
        <taxon>Oceanospirillales</taxon>
        <taxon>Oceanospirillaceae</taxon>
        <taxon>Motiliproteus</taxon>
    </lineage>
</organism>
<dbReference type="SUPFAM" id="SSF143744">
    <property type="entry name" value="GlcG-like"/>
    <property type="match status" value="1"/>
</dbReference>
<evidence type="ECO:0000313" key="3">
    <source>
        <dbReference type="Proteomes" id="UP000253769"/>
    </source>
</evidence>
<keyword evidence="1" id="KW-0732">Signal</keyword>
<dbReference type="PANTHER" id="PTHR34309">
    <property type="entry name" value="SLR1406 PROTEIN"/>
    <property type="match status" value="1"/>
</dbReference>
<dbReference type="Proteomes" id="UP000253769">
    <property type="component" value="Unassembled WGS sequence"/>
</dbReference>
<comment type="caution">
    <text evidence="2">The sequence shown here is derived from an EMBL/GenBank/DDBJ whole genome shotgun (WGS) entry which is preliminary data.</text>
</comment>